<gene>
    <name evidence="5" type="ORF">ABK905_02735</name>
</gene>
<proteinExistence type="inferred from homology"/>
<dbReference type="AlphaFoldDB" id="A0AAU7QAX1"/>
<dbReference type="PANTHER" id="PTHR47114:SF2">
    <property type="entry name" value="OLIGODENDROCYTE-MYELIN GLYCOPROTEIN"/>
    <property type="match status" value="1"/>
</dbReference>
<dbReference type="PANTHER" id="PTHR47114">
    <property type="match status" value="1"/>
</dbReference>
<accession>A0AAU7QAX1</accession>
<evidence type="ECO:0000256" key="2">
    <source>
        <dbReference type="ARBA" id="ARBA00009868"/>
    </source>
</evidence>
<evidence type="ECO:0008006" key="6">
    <source>
        <dbReference type="Google" id="ProtNLM"/>
    </source>
</evidence>
<evidence type="ECO:0000256" key="1">
    <source>
        <dbReference type="ARBA" id="ARBA00004613"/>
    </source>
</evidence>
<keyword evidence="4" id="KW-0677">Repeat</keyword>
<dbReference type="Gene3D" id="3.80.10.10">
    <property type="entry name" value="Ribonuclease Inhibitor"/>
    <property type="match status" value="1"/>
</dbReference>
<dbReference type="GO" id="GO:0005576">
    <property type="term" value="C:extracellular region"/>
    <property type="evidence" value="ECO:0007669"/>
    <property type="project" value="UniProtKB-SubCell"/>
</dbReference>
<dbReference type="EMBL" id="CP157947">
    <property type="protein sequence ID" value="XBS70215.1"/>
    <property type="molecule type" value="Genomic_DNA"/>
</dbReference>
<name>A0AAU7QAX1_9GAMM</name>
<comment type="similarity">
    <text evidence="2">Belongs to the LRR-containing bacterial E3 ligase family.</text>
</comment>
<organism evidence="5">
    <name type="scientific">Acerihabitans sp. KWT182</name>
    <dbReference type="NCBI Taxonomy" id="3157919"/>
    <lineage>
        <taxon>Bacteria</taxon>
        <taxon>Pseudomonadati</taxon>
        <taxon>Pseudomonadota</taxon>
        <taxon>Gammaproteobacteria</taxon>
        <taxon>Enterobacterales</taxon>
        <taxon>Pectobacteriaceae</taxon>
        <taxon>Acerihabitans</taxon>
    </lineage>
</organism>
<evidence type="ECO:0000256" key="4">
    <source>
        <dbReference type="ARBA" id="ARBA00022737"/>
    </source>
</evidence>
<evidence type="ECO:0000313" key="5">
    <source>
        <dbReference type="EMBL" id="XBS70215.1"/>
    </source>
</evidence>
<comment type="subcellular location">
    <subcellularLocation>
        <location evidence="1">Secreted</location>
    </subcellularLocation>
</comment>
<dbReference type="SUPFAM" id="SSF52058">
    <property type="entry name" value="L domain-like"/>
    <property type="match status" value="1"/>
</dbReference>
<dbReference type="InterPro" id="IPR032675">
    <property type="entry name" value="LRR_dom_sf"/>
</dbReference>
<sequence>MGSLAARATLRGALRQGSKAFIRHGLEPAAAELNKQAFISLSITALRSIDPGFELVGRIGRQSLRQIIKAGRLLKDLIPVWKKALPGLEAQMRRRHPHPRIFADSSVTGPLTGLHKDAAAKNRHGANHKRQPIDIQIDHAAGGLFDIKVIVPPAGGMRAVTKPLAQRMKMILETGLSGRGAPRAAARLAVRRGGGVSSVRRSRPVRLNHLLRWLDNAHNANPISRREFINSLGLSENALSAYVSPAGALTASAHAMLAEAGMYDYNRLFTLSPELIMEVIQHLDIGPLQKLIRAFPPYANEHVRAVSLRAFAQERLCGLKQQYAIAWAQWLTGNFPGEKRWVAWERLNTYFDREHRQLIFRELLLSELPARLPNDILHFDISNNRLTRITTQLSESMLVLDVNTNFLYQLPAPLPPRLSMLDASHNMLLQVVTLQSRTLTFLDLSDNMLRTLPPPLA</sequence>
<dbReference type="InterPro" id="IPR051071">
    <property type="entry name" value="LRR-bact_E3_ubiq_ligases"/>
</dbReference>
<evidence type="ECO:0000256" key="3">
    <source>
        <dbReference type="ARBA" id="ARBA00022614"/>
    </source>
</evidence>
<keyword evidence="3" id="KW-0433">Leucine-rich repeat</keyword>
<reference evidence="5" key="1">
    <citation type="submission" date="2024-06" db="EMBL/GenBank/DDBJ databases">
        <authorList>
            <person name="Coelho C."/>
            <person name="Bento M."/>
            <person name="Garcia E."/>
            <person name="Camelo A."/>
            <person name="Brandao I."/>
            <person name="Espirito Santo C."/>
            <person name="Trovao J."/>
            <person name="Verissimo A."/>
            <person name="Costa J."/>
            <person name="Tiago I."/>
        </authorList>
    </citation>
    <scope>NUCLEOTIDE SEQUENCE</scope>
    <source>
        <strain evidence="5">KWT182</strain>
    </source>
</reference>
<protein>
    <recommendedName>
        <fullName evidence="6">Leucine-rich repeat domain-containing protein</fullName>
    </recommendedName>
</protein>